<dbReference type="SUPFAM" id="SSF90123">
    <property type="entry name" value="ABC transporter transmembrane region"/>
    <property type="match status" value="1"/>
</dbReference>
<feature type="domain" description="ABC transmembrane type-1" evidence="11">
    <location>
        <begin position="164"/>
        <end position="443"/>
    </location>
</feature>
<dbReference type="PROSITE" id="PS50893">
    <property type="entry name" value="ABC_TRANSPORTER_2"/>
    <property type="match status" value="1"/>
</dbReference>
<evidence type="ECO:0000313" key="13">
    <source>
        <dbReference type="EMBL" id="MBD8038715.1"/>
    </source>
</evidence>
<dbReference type="InterPro" id="IPR003593">
    <property type="entry name" value="AAA+_ATPase"/>
</dbReference>
<feature type="transmembrane region" description="Helical" evidence="9">
    <location>
        <begin position="383"/>
        <end position="408"/>
    </location>
</feature>
<dbReference type="InterPro" id="IPR027417">
    <property type="entry name" value="P-loop_NTPase"/>
</dbReference>
<dbReference type="Gene3D" id="1.20.1560.10">
    <property type="entry name" value="ABC transporter type 1, transmembrane domain"/>
    <property type="match status" value="1"/>
</dbReference>
<dbReference type="CDD" id="cd18555">
    <property type="entry name" value="ABC_6TM_T1SS_like"/>
    <property type="match status" value="1"/>
</dbReference>
<dbReference type="PROSITE" id="PS00211">
    <property type="entry name" value="ABC_TRANSPORTER_1"/>
    <property type="match status" value="1"/>
</dbReference>
<proteinExistence type="predicted"/>
<dbReference type="EMBL" id="JACSPZ010000014">
    <property type="protein sequence ID" value="MBD8038715.1"/>
    <property type="molecule type" value="Genomic_DNA"/>
</dbReference>
<protein>
    <submittedName>
        <fullName evidence="13">Peptidase domain-containing ABC transporter</fullName>
    </submittedName>
</protein>
<evidence type="ECO:0000259" key="12">
    <source>
        <dbReference type="PROSITE" id="PS50990"/>
    </source>
</evidence>
<keyword evidence="3" id="KW-0547">Nucleotide-binding</keyword>
<keyword evidence="5" id="KW-0788">Thiol protease</keyword>
<organism evidence="13 14">
    <name type="scientific">Solibacillus faecavium</name>
    <dbReference type="NCBI Taxonomy" id="2762221"/>
    <lineage>
        <taxon>Bacteria</taxon>
        <taxon>Bacillati</taxon>
        <taxon>Bacillota</taxon>
        <taxon>Bacilli</taxon>
        <taxon>Bacillales</taxon>
        <taxon>Caryophanaceae</taxon>
        <taxon>Solibacillus</taxon>
    </lineage>
</organism>
<evidence type="ECO:0000259" key="10">
    <source>
        <dbReference type="PROSITE" id="PS50893"/>
    </source>
</evidence>
<evidence type="ECO:0000256" key="9">
    <source>
        <dbReference type="SAM" id="Phobius"/>
    </source>
</evidence>
<comment type="caution">
    <text evidence="13">The sequence shown here is derived from an EMBL/GenBank/DDBJ whole genome shotgun (WGS) entry which is preliminary data.</text>
</comment>
<keyword evidence="14" id="KW-1185">Reference proteome</keyword>
<gene>
    <name evidence="13" type="ORF">H9635_18380</name>
</gene>
<dbReference type="PANTHER" id="PTHR43394">
    <property type="entry name" value="ATP-DEPENDENT PERMEASE MDL1, MITOCHONDRIAL"/>
    <property type="match status" value="1"/>
</dbReference>
<dbReference type="Proteomes" id="UP000619101">
    <property type="component" value="Unassembled WGS sequence"/>
</dbReference>
<feature type="transmembrane region" description="Helical" evidence="9">
    <location>
        <begin position="271"/>
        <end position="292"/>
    </location>
</feature>
<dbReference type="InterPro" id="IPR003439">
    <property type="entry name" value="ABC_transporter-like_ATP-bd"/>
</dbReference>
<evidence type="ECO:0000313" key="14">
    <source>
        <dbReference type="Proteomes" id="UP000619101"/>
    </source>
</evidence>
<keyword evidence="6" id="KW-0067">ATP-binding</keyword>
<keyword evidence="7 9" id="KW-1133">Transmembrane helix</keyword>
<feature type="transmembrane region" description="Helical" evidence="9">
    <location>
        <begin position="298"/>
        <end position="317"/>
    </location>
</feature>
<dbReference type="Gene3D" id="3.40.50.300">
    <property type="entry name" value="P-loop containing nucleotide triphosphate hydrolases"/>
    <property type="match status" value="1"/>
</dbReference>
<evidence type="ECO:0000256" key="6">
    <source>
        <dbReference type="ARBA" id="ARBA00022840"/>
    </source>
</evidence>
<dbReference type="PANTHER" id="PTHR43394:SF1">
    <property type="entry name" value="ATP-BINDING CASSETTE SUB-FAMILY B MEMBER 10, MITOCHONDRIAL"/>
    <property type="match status" value="1"/>
</dbReference>
<evidence type="ECO:0000259" key="11">
    <source>
        <dbReference type="PROSITE" id="PS50929"/>
    </source>
</evidence>
<dbReference type="InterPro" id="IPR005074">
    <property type="entry name" value="Peptidase_C39"/>
</dbReference>
<dbReference type="InterPro" id="IPR017871">
    <property type="entry name" value="ABC_transporter-like_CS"/>
</dbReference>
<evidence type="ECO:0000256" key="5">
    <source>
        <dbReference type="ARBA" id="ARBA00022807"/>
    </source>
</evidence>
<dbReference type="Pfam" id="PF03412">
    <property type="entry name" value="Peptidase_C39"/>
    <property type="match status" value="1"/>
</dbReference>
<keyword evidence="4" id="KW-0378">Hydrolase</keyword>
<dbReference type="Pfam" id="PF00005">
    <property type="entry name" value="ABC_tran"/>
    <property type="match status" value="1"/>
</dbReference>
<dbReference type="InterPro" id="IPR039421">
    <property type="entry name" value="Type_1_exporter"/>
</dbReference>
<dbReference type="Gene3D" id="3.90.70.10">
    <property type="entry name" value="Cysteine proteinases"/>
    <property type="match status" value="1"/>
</dbReference>
<feature type="domain" description="ABC transporter" evidence="10">
    <location>
        <begin position="474"/>
        <end position="709"/>
    </location>
</feature>
<dbReference type="Pfam" id="PF00664">
    <property type="entry name" value="ABC_membrane"/>
    <property type="match status" value="1"/>
</dbReference>
<feature type="transmembrane region" description="Helical" evidence="9">
    <location>
        <begin position="414"/>
        <end position="434"/>
    </location>
</feature>
<dbReference type="InterPro" id="IPR011527">
    <property type="entry name" value="ABC1_TM_dom"/>
</dbReference>
<evidence type="ECO:0000256" key="4">
    <source>
        <dbReference type="ARBA" id="ARBA00022801"/>
    </source>
</evidence>
<name>A0ABR8Y3D4_9BACL</name>
<dbReference type="PROSITE" id="PS50929">
    <property type="entry name" value="ABC_TM1F"/>
    <property type="match status" value="1"/>
</dbReference>
<evidence type="ECO:0000256" key="1">
    <source>
        <dbReference type="ARBA" id="ARBA00004651"/>
    </source>
</evidence>
<evidence type="ECO:0000256" key="8">
    <source>
        <dbReference type="ARBA" id="ARBA00023136"/>
    </source>
</evidence>
<dbReference type="SUPFAM" id="SSF52540">
    <property type="entry name" value="P-loop containing nucleoside triphosphate hydrolases"/>
    <property type="match status" value="1"/>
</dbReference>
<feature type="transmembrane region" description="Helical" evidence="9">
    <location>
        <begin position="200"/>
        <end position="226"/>
    </location>
</feature>
<keyword evidence="5" id="KW-0645">Protease</keyword>
<reference evidence="13 14" key="1">
    <citation type="submission" date="2020-08" db="EMBL/GenBank/DDBJ databases">
        <title>A Genomic Blueprint of the Chicken Gut Microbiome.</title>
        <authorList>
            <person name="Gilroy R."/>
            <person name="Ravi A."/>
            <person name="Getino M."/>
            <person name="Pursley I."/>
            <person name="Horton D.L."/>
            <person name="Alikhan N.-F."/>
            <person name="Baker D."/>
            <person name="Gharbi K."/>
            <person name="Hall N."/>
            <person name="Watson M."/>
            <person name="Adriaenssens E.M."/>
            <person name="Foster-Nyarko E."/>
            <person name="Jarju S."/>
            <person name="Secka A."/>
            <person name="Antonio M."/>
            <person name="Oren A."/>
            <person name="Chaudhuri R."/>
            <person name="La Ragione R.M."/>
            <person name="Hildebrand F."/>
            <person name="Pallen M.J."/>
        </authorList>
    </citation>
    <scope>NUCLEOTIDE SEQUENCE [LARGE SCALE GENOMIC DNA]</scope>
    <source>
        <strain evidence="13 14">A46</strain>
    </source>
</reference>
<evidence type="ECO:0000256" key="7">
    <source>
        <dbReference type="ARBA" id="ARBA00022989"/>
    </source>
</evidence>
<keyword evidence="8 9" id="KW-0472">Membrane</keyword>
<comment type="subcellular location">
    <subcellularLocation>
        <location evidence="1">Cell membrane</location>
        <topology evidence="1">Multi-pass membrane protein</topology>
    </subcellularLocation>
</comment>
<dbReference type="SMART" id="SM00382">
    <property type="entry name" value="AAA"/>
    <property type="match status" value="1"/>
</dbReference>
<feature type="domain" description="Peptidase C39" evidence="12">
    <location>
        <begin position="12"/>
        <end position="131"/>
    </location>
</feature>
<dbReference type="RefSeq" id="WP_191701778.1">
    <property type="nucleotide sequence ID" value="NZ_JACSPZ010000014.1"/>
</dbReference>
<sequence length="710" mass="80275">MKHKRKVPYIEQMESVECGLACFAMISSYYNLNATLSDIRKENPAPREGFSFLSLSNIANEYGFETNAYKASLEDLKNVRLPCILQWEHNHFVVLEKINKSSYQILDPNSGKFSISHEEFKEKYSEYALEIYPGEKGILTGKKGKEERIVSKYLLKHKYIFLSLIGVSILIQGLMALIPLATRWVTDNAINTANIDNLQLFGWLIIVFLFSYVIVQSARAVIIALFQKRLDESIMNDFMNKLYKLPYSFFEHRSKGDLLFRANSAIFIRDIISTSMITIFIDSLLIITYTIVMINFSVQLSMFLFLLSIFLIFFLILNTNIIRQMSKKNLLDKAKTQSVLSENIHNILDIKSLGLEKNRLNLWSEKYGAELKTTQKLNVYQSLIGTVTSLIQVGTPLVILFLGGGLYIDGKISLGTLFAFSSIAVTFITPIISIGTNYTQLISIGTYFARIKDILTAEEERVGEKEGQKLKGTIEFRNVGFKYNKHSYPVLKDVSFSIERGQKVAIVGPSGSGKSSIAKLLLGLYEASSGKIFIDGKEFSDYSLTDIRYSIGTVLQESKLFSGSIGDNVSMSKNKNKYSDGKLADAAYKAGVLDDILKTPMAFETLISENGNNFSGGQKQRLLIARALYQEPNILLFDEATSHLDMITEEHISKTLKELNITQVVIAHRLNTIVNADKIIFIEDGEVKEIGTHDELIEKKSYYYRLYFAE</sequence>
<keyword evidence="2 9" id="KW-0812">Transmembrane</keyword>
<evidence type="ECO:0000256" key="2">
    <source>
        <dbReference type="ARBA" id="ARBA00022692"/>
    </source>
</evidence>
<feature type="transmembrane region" description="Helical" evidence="9">
    <location>
        <begin position="159"/>
        <end position="180"/>
    </location>
</feature>
<accession>A0ABR8Y3D4</accession>
<dbReference type="PROSITE" id="PS50990">
    <property type="entry name" value="PEPTIDASE_C39"/>
    <property type="match status" value="1"/>
</dbReference>
<evidence type="ECO:0000256" key="3">
    <source>
        <dbReference type="ARBA" id="ARBA00022741"/>
    </source>
</evidence>
<dbReference type="InterPro" id="IPR036640">
    <property type="entry name" value="ABC1_TM_sf"/>
</dbReference>